<name>A0A916N969_9PROT</name>
<dbReference type="Proteomes" id="UP000742786">
    <property type="component" value="Unassembled WGS sequence"/>
</dbReference>
<evidence type="ECO:0000256" key="4">
    <source>
        <dbReference type="ARBA" id="ARBA00022519"/>
    </source>
</evidence>
<dbReference type="GO" id="GO:0005886">
    <property type="term" value="C:plasma membrane"/>
    <property type="evidence" value="ECO:0007669"/>
    <property type="project" value="UniProtKB-SubCell"/>
</dbReference>
<evidence type="ECO:0000256" key="3">
    <source>
        <dbReference type="ARBA" id="ARBA00022475"/>
    </source>
</evidence>
<dbReference type="Pfam" id="PF11356">
    <property type="entry name" value="T2SSC"/>
    <property type="match status" value="1"/>
</dbReference>
<dbReference type="EMBL" id="CAJQUM010000001">
    <property type="protein sequence ID" value="CAG4883510.1"/>
    <property type="molecule type" value="Genomic_DNA"/>
</dbReference>
<evidence type="ECO:0000256" key="6">
    <source>
        <dbReference type="ARBA" id="ARBA00022927"/>
    </source>
</evidence>
<keyword evidence="7" id="KW-1133">Transmembrane helix</keyword>
<keyword evidence="3" id="KW-1003">Cell membrane</keyword>
<comment type="subcellular location">
    <subcellularLocation>
        <location evidence="1">Cell inner membrane</location>
    </subcellularLocation>
</comment>
<accession>A0A916N969</accession>
<keyword evidence="4" id="KW-0997">Cell inner membrane</keyword>
<evidence type="ECO:0000313" key="12">
    <source>
        <dbReference type="Proteomes" id="UP000742786"/>
    </source>
</evidence>
<feature type="region of interest" description="Disordered" evidence="9">
    <location>
        <begin position="144"/>
        <end position="201"/>
    </location>
</feature>
<evidence type="ECO:0000256" key="7">
    <source>
        <dbReference type="ARBA" id="ARBA00022989"/>
    </source>
</evidence>
<protein>
    <recommendedName>
        <fullName evidence="10">Type II secretion system protein GspC N-terminal domain-containing protein</fullName>
    </recommendedName>
</protein>
<keyword evidence="6" id="KW-0653">Protein transport</keyword>
<evidence type="ECO:0000313" key="11">
    <source>
        <dbReference type="EMBL" id="CAG4883510.1"/>
    </source>
</evidence>
<comment type="caution">
    <text evidence="11">The sequence shown here is derived from an EMBL/GenBank/DDBJ whole genome shotgun (WGS) entry which is preliminary data.</text>
</comment>
<feature type="domain" description="Type II secretion system protein GspC N-terminal" evidence="10">
    <location>
        <begin position="23"/>
        <end position="143"/>
    </location>
</feature>
<evidence type="ECO:0000256" key="9">
    <source>
        <dbReference type="SAM" id="MobiDB-lite"/>
    </source>
</evidence>
<feature type="compositionally biased region" description="Low complexity" evidence="9">
    <location>
        <begin position="149"/>
        <end position="160"/>
    </location>
</feature>
<dbReference type="InterPro" id="IPR024961">
    <property type="entry name" value="T2SS_GspC_N"/>
</dbReference>
<dbReference type="GO" id="GO:0015031">
    <property type="term" value="P:protein transport"/>
    <property type="evidence" value="ECO:0007669"/>
    <property type="project" value="UniProtKB-KW"/>
</dbReference>
<dbReference type="Gene3D" id="2.30.30.830">
    <property type="match status" value="1"/>
</dbReference>
<evidence type="ECO:0000256" key="2">
    <source>
        <dbReference type="ARBA" id="ARBA00022448"/>
    </source>
</evidence>
<organism evidence="11 12">
    <name type="scientific">Georgfuchsia toluolica</name>
    <dbReference type="NCBI Taxonomy" id="424218"/>
    <lineage>
        <taxon>Bacteria</taxon>
        <taxon>Pseudomonadati</taxon>
        <taxon>Pseudomonadota</taxon>
        <taxon>Betaproteobacteria</taxon>
        <taxon>Nitrosomonadales</taxon>
        <taxon>Sterolibacteriaceae</taxon>
        <taxon>Georgfuchsia</taxon>
    </lineage>
</organism>
<reference evidence="11" key="1">
    <citation type="submission" date="2021-04" db="EMBL/GenBank/DDBJ databases">
        <authorList>
            <person name="Hornung B."/>
        </authorList>
    </citation>
    <scope>NUCLEOTIDE SEQUENCE</scope>
    <source>
        <strain evidence="11">G5G6</strain>
    </source>
</reference>
<keyword evidence="5" id="KW-0812">Transmembrane</keyword>
<dbReference type="AlphaFoldDB" id="A0A916N969"/>
<keyword evidence="8" id="KW-0472">Membrane</keyword>
<evidence type="ECO:0000256" key="8">
    <source>
        <dbReference type="ARBA" id="ARBA00023136"/>
    </source>
</evidence>
<sequence length="201" mass="21139">MQALSLGRSSLAQTALVSSLTLVALALLGVVLAYWTWEWFAPRAEPRIEASAVQSGSVAAAAAIFGNVPRNQETAAPTGIAIKLLGVVAASPGRRGYAIVQLEAKQILAVQEGEEIAPGIRLAEVHAANVILERNGLRETLALPEKKTSASPAPQAAAYAVGRPTESAVPQPQVTEPVAPQVIRPANRRGRRSSRQQNDSD</sequence>
<evidence type="ECO:0000259" key="10">
    <source>
        <dbReference type="Pfam" id="PF11356"/>
    </source>
</evidence>
<evidence type="ECO:0000256" key="1">
    <source>
        <dbReference type="ARBA" id="ARBA00004533"/>
    </source>
</evidence>
<gene>
    <name evidence="11" type="ORF">GTOL_11393</name>
</gene>
<keyword evidence="12" id="KW-1185">Reference proteome</keyword>
<keyword evidence="2" id="KW-0813">Transport</keyword>
<dbReference type="RefSeq" id="WP_220635470.1">
    <property type="nucleotide sequence ID" value="NZ_CAJQUM010000001.1"/>
</dbReference>
<proteinExistence type="predicted"/>
<evidence type="ECO:0000256" key="5">
    <source>
        <dbReference type="ARBA" id="ARBA00022692"/>
    </source>
</evidence>